<dbReference type="PROSITE" id="PS51536">
    <property type="entry name" value="TFG"/>
    <property type="match status" value="1"/>
</dbReference>
<dbReference type="AlphaFoldDB" id="G3AT66"/>
<dbReference type="Proteomes" id="UP000000709">
    <property type="component" value="Unassembled WGS sequence"/>
</dbReference>
<dbReference type="InterPro" id="IPR025761">
    <property type="entry name" value="FFD_box"/>
</dbReference>
<evidence type="ECO:0000259" key="6">
    <source>
        <dbReference type="PROSITE" id="PS51536"/>
    </source>
</evidence>
<dbReference type="RefSeq" id="XP_007376862.1">
    <property type="nucleotide sequence ID" value="XM_007376800.1"/>
</dbReference>
<feature type="domain" description="DFDF" evidence="4">
    <location>
        <begin position="203"/>
        <end position="239"/>
    </location>
</feature>
<dbReference type="SMART" id="SM01199">
    <property type="entry name" value="FDF"/>
    <property type="match status" value="1"/>
</dbReference>
<feature type="region of interest" description="Disordered" evidence="3">
    <location>
        <begin position="87"/>
        <end position="328"/>
    </location>
</feature>
<organism evidence="8">
    <name type="scientific">Spathaspora passalidarum (strain NRRL Y-27907 / 11-Y1)</name>
    <dbReference type="NCBI Taxonomy" id="619300"/>
    <lineage>
        <taxon>Eukaryota</taxon>
        <taxon>Fungi</taxon>
        <taxon>Dikarya</taxon>
        <taxon>Ascomycota</taxon>
        <taxon>Saccharomycotina</taxon>
        <taxon>Pichiomycetes</taxon>
        <taxon>Debaryomycetaceae</taxon>
        <taxon>Spathaspora</taxon>
    </lineage>
</organism>
<feature type="compositionally biased region" description="Basic and acidic residues" evidence="3">
    <location>
        <begin position="224"/>
        <end position="238"/>
    </location>
</feature>
<dbReference type="OrthoDB" id="21539at2759"/>
<dbReference type="Pfam" id="PF12701">
    <property type="entry name" value="LSM14"/>
    <property type="match status" value="1"/>
</dbReference>
<feature type="compositionally biased region" description="Polar residues" evidence="3">
    <location>
        <begin position="240"/>
        <end position="252"/>
    </location>
</feature>
<accession>G3AT66</accession>
<gene>
    <name evidence="7" type="ORF">SPAPADRAFT_62696</name>
</gene>
<dbReference type="GO" id="GO:0010494">
    <property type="term" value="C:cytoplasmic stress granule"/>
    <property type="evidence" value="ECO:0007669"/>
    <property type="project" value="EnsemblFungi"/>
</dbReference>
<dbReference type="GO" id="GO:0000932">
    <property type="term" value="C:P-body"/>
    <property type="evidence" value="ECO:0007669"/>
    <property type="project" value="EnsemblFungi"/>
</dbReference>
<dbReference type="PANTHER" id="PTHR13586">
    <property type="entry name" value="SCD6 PROTEIN-RELATED"/>
    <property type="match status" value="1"/>
</dbReference>
<dbReference type="GO" id="GO:0031370">
    <property type="term" value="F:eukaryotic initiation factor 4G binding"/>
    <property type="evidence" value="ECO:0007669"/>
    <property type="project" value="EnsemblFungi"/>
</dbReference>
<protein>
    <recommendedName>
        <fullName evidence="9">DFDF domain-containing protein</fullName>
    </recommendedName>
</protein>
<dbReference type="GO" id="GO:0045947">
    <property type="term" value="P:negative regulation of translational initiation"/>
    <property type="evidence" value="ECO:0007669"/>
    <property type="project" value="EnsemblFungi"/>
</dbReference>
<dbReference type="OMA" id="WYPPPGH"/>
<feature type="compositionally biased region" description="Basic and acidic residues" evidence="3">
    <location>
        <begin position="311"/>
        <end position="328"/>
    </location>
</feature>
<dbReference type="Gene3D" id="2.30.30.100">
    <property type="match status" value="1"/>
</dbReference>
<evidence type="ECO:0000313" key="7">
    <source>
        <dbReference type="EMBL" id="EGW30829.1"/>
    </source>
</evidence>
<proteinExistence type="predicted"/>
<dbReference type="STRING" id="619300.G3AT66"/>
<dbReference type="InterPro" id="IPR025762">
    <property type="entry name" value="DFDF"/>
</dbReference>
<feature type="short sequence motif" description="FFD box" evidence="1">
    <location>
        <begin position="237"/>
        <end position="253"/>
    </location>
</feature>
<dbReference type="SMART" id="SM01271">
    <property type="entry name" value="LSM14"/>
    <property type="match status" value="1"/>
</dbReference>
<feature type="compositionally biased region" description="Low complexity" evidence="3">
    <location>
        <begin position="92"/>
        <end position="147"/>
    </location>
</feature>
<dbReference type="GeneID" id="18874435"/>
<dbReference type="PROSITE" id="PS51512">
    <property type="entry name" value="DFDF"/>
    <property type="match status" value="1"/>
</dbReference>
<reference evidence="7 8" key="1">
    <citation type="journal article" date="2011" name="Proc. Natl. Acad. Sci. U.S.A.">
        <title>Comparative genomics of xylose-fermenting fungi for enhanced biofuel production.</title>
        <authorList>
            <person name="Wohlbach D.J."/>
            <person name="Kuo A."/>
            <person name="Sato T.K."/>
            <person name="Potts K.M."/>
            <person name="Salamov A.A."/>
            <person name="LaButti K.M."/>
            <person name="Sun H."/>
            <person name="Clum A."/>
            <person name="Pangilinan J.L."/>
            <person name="Lindquist E.A."/>
            <person name="Lucas S."/>
            <person name="Lapidus A."/>
            <person name="Jin M."/>
            <person name="Gunawan C."/>
            <person name="Balan V."/>
            <person name="Dale B.E."/>
            <person name="Jeffries T.W."/>
            <person name="Zinkel R."/>
            <person name="Barry K.W."/>
            <person name="Grigoriev I.V."/>
            <person name="Gasch A.P."/>
        </authorList>
    </citation>
    <scope>NUCLEOTIDE SEQUENCE [LARGE SCALE GENOMIC DNA]</scope>
    <source>
        <strain evidence="8">NRRL Y-27907 / 11-Y1</strain>
    </source>
</reference>
<dbReference type="GO" id="GO:0003729">
    <property type="term" value="F:mRNA binding"/>
    <property type="evidence" value="ECO:0007669"/>
    <property type="project" value="EnsemblFungi"/>
</dbReference>
<feature type="domain" description="FFD box profile" evidence="5">
    <location>
        <begin position="237"/>
        <end position="253"/>
    </location>
</feature>
<dbReference type="InterPro" id="IPR025609">
    <property type="entry name" value="Lsm14-like_N"/>
</dbReference>
<feature type="compositionally biased region" description="Basic and acidic residues" evidence="3">
    <location>
        <begin position="253"/>
        <end position="267"/>
    </location>
</feature>
<dbReference type="EMBL" id="GL996504">
    <property type="protein sequence ID" value="EGW30829.1"/>
    <property type="molecule type" value="Genomic_DNA"/>
</dbReference>
<dbReference type="eggNOG" id="KOG1073">
    <property type="taxonomic scope" value="Eukaryota"/>
</dbReference>
<dbReference type="FunCoup" id="G3AT66">
    <property type="interactions" value="652"/>
</dbReference>
<evidence type="ECO:0000259" key="5">
    <source>
        <dbReference type="PROSITE" id="PS51513"/>
    </source>
</evidence>
<name>G3AT66_SPAPN</name>
<evidence type="ECO:0008006" key="9">
    <source>
        <dbReference type="Google" id="ProtNLM"/>
    </source>
</evidence>
<dbReference type="PANTHER" id="PTHR13586:SF0">
    <property type="entry name" value="TRAILER HITCH, ISOFORM H"/>
    <property type="match status" value="1"/>
</dbReference>
<feature type="domain" description="TFG box profile" evidence="6">
    <location>
        <begin position="256"/>
        <end position="276"/>
    </location>
</feature>
<dbReference type="GO" id="GO:0034063">
    <property type="term" value="P:stress granule assembly"/>
    <property type="evidence" value="ECO:0007669"/>
    <property type="project" value="EnsemblFungi"/>
</dbReference>
<feature type="short sequence motif" description="TFG box" evidence="2">
    <location>
        <begin position="256"/>
        <end position="276"/>
    </location>
</feature>
<dbReference type="InParanoid" id="G3AT66"/>
<evidence type="ECO:0000313" key="8">
    <source>
        <dbReference type="Proteomes" id="UP000000709"/>
    </source>
</evidence>
<dbReference type="InterPro" id="IPR019050">
    <property type="entry name" value="FDF_dom"/>
</dbReference>
<dbReference type="KEGG" id="spaa:SPAPADRAFT_62696"/>
<sequence length="328" mass="35349">MSQYIGKTISLISNKGLRYVGLLDNINAEEATVALNSVRLLGTEGRMAANGTPNLEVPPGNDIYEYVVFRGSDVKDLSVLDTPIDQVKPVPYSASSGTSGYYAPQQMPQTAAPASAPAPSGVEAAPATTTATEEVAESPAAVPASVPHQPVETGAPQHQSPEPTKTIAERATPTTTEESPADPEPRSSPQPTSAKPKPVHRKPHHKGPDIPTEEFDFESANAKFSKELEQERELEHTGYNKKSSFFDNISSSTEERSSMRWAEEKTLNLDTFGEASLQRGRGRGRGRGWRGGFRGGRGRGGRGRGGHWRGGKSENNEGSDYHTKPEWA</sequence>
<dbReference type="InterPro" id="IPR025768">
    <property type="entry name" value="TFG_box"/>
</dbReference>
<keyword evidence="8" id="KW-1185">Reference proteome</keyword>
<evidence type="ECO:0000256" key="3">
    <source>
        <dbReference type="SAM" id="MobiDB-lite"/>
    </source>
</evidence>
<dbReference type="InterPro" id="IPR010920">
    <property type="entry name" value="LSM_dom_sf"/>
</dbReference>
<dbReference type="HOGENOM" id="CLU_019221_2_1_1"/>
<evidence type="ECO:0000259" key="4">
    <source>
        <dbReference type="PROSITE" id="PS51512"/>
    </source>
</evidence>
<dbReference type="PROSITE" id="PS51513">
    <property type="entry name" value="FFD"/>
    <property type="match status" value="1"/>
</dbReference>
<dbReference type="SUPFAM" id="SSF50182">
    <property type="entry name" value="Sm-like ribonucleoproteins"/>
    <property type="match status" value="1"/>
</dbReference>
<evidence type="ECO:0000256" key="2">
    <source>
        <dbReference type="PROSITE-ProRule" id="PRU00869"/>
    </source>
</evidence>
<feature type="compositionally biased region" description="Basic residues" evidence="3">
    <location>
        <begin position="296"/>
        <end position="310"/>
    </location>
</feature>
<dbReference type="GO" id="GO:0033962">
    <property type="term" value="P:P-body assembly"/>
    <property type="evidence" value="ECO:0007669"/>
    <property type="project" value="EnsemblFungi"/>
</dbReference>
<dbReference type="CDD" id="cd01736">
    <property type="entry name" value="LSm14_N"/>
    <property type="match status" value="1"/>
</dbReference>
<evidence type="ECO:0000256" key="1">
    <source>
        <dbReference type="PROSITE-ProRule" id="PRU00846"/>
    </source>
</evidence>